<evidence type="ECO:0000256" key="9">
    <source>
        <dbReference type="ARBA" id="ARBA00030642"/>
    </source>
</evidence>
<evidence type="ECO:0000256" key="4">
    <source>
        <dbReference type="ARBA" id="ARBA00022519"/>
    </source>
</evidence>
<evidence type="ECO:0000313" key="16">
    <source>
        <dbReference type="Proteomes" id="UP000322545"/>
    </source>
</evidence>
<protein>
    <recommendedName>
        <fullName evidence="2">Parvulin-like PPIase</fullName>
    </recommendedName>
    <alternativeName>
        <fullName evidence="9">Peptidyl-prolyl cis-trans isomerase plp</fullName>
    </alternativeName>
    <alternativeName>
        <fullName evidence="12">Periplasmic chaperone PpiD</fullName>
    </alternativeName>
    <alternativeName>
        <fullName evidence="13">Periplasmic folding chaperone</fullName>
    </alternativeName>
    <alternativeName>
        <fullName evidence="10">Rotamase plp</fullName>
    </alternativeName>
</protein>
<evidence type="ECO:0000256" key="10">
    <source>
        <dbReference type="ARBA" id="ARBA00031484"/>
    </source>
</evidence>
<dbReference type="Proteomes" id="UP000322545">
    <property type="component" value="Unassembled WGS sequence"/>
</dbReference>
<organism evidence="15 16">
    <name type="scientific">Roseovarius litoreus</name>
    <dbReference type="NCBI Taxonomy" id="1155722"/>
    <lineage>
        <taxon>Bacteria</taxon>
        <taxon>Pseudomonadati</taxon>
        <taxon>Pseudomonadota</taxon>
        <taxon>Alphaproteobacteria</taxon>
        <taxon>Rhodobacterales</taxon>
        <taxon>Roseobacteraceae</taxon>
        <taxon>Roseovarius</taxon>
    </lineage>
</organism>
<dbReference type="GO" id="GO:0003755">
    <property type="term" value="F:peptidyl-prolyl cis-trans isomerase activity"/>
    <property type="evidence" value="ECO:0007669"/>
    <property type="project" value="InterPro"/>
</dbReference>
<dbReference type="Pfam" id="PF13145">
    <property type="entry name" value="Rotamase_2"/>
    <property type="match status" value="1"/>
</dbReference>
<evidence type="ECO:0000256" key="8">
    <source>
        <dbReference type="ARBA" id="ARBA00023186"/>
    </source>
</evidence>
<sequence>MAAKGISRTFVWILMGLLIIGLAGFGATNLGGAFGTVARVGTAEIRTNDYARALQNEIRAREAERGGAISFQQAREMGIPDQVLAQLVTTASFDHEATRLGVSIGDDNLRQQILGIPAFQGIDGNFDREAYAFTLDRIGLTEGEFEDDMRAETARALVQSAVMAGVTVPDAYLETLLTYLGEERDVTWAVLERADLDTGLPTPTEEDLRSYHQGNLPSFTTPETKRITYAWLTPEMIIDTVEVDEQSLRDAYEERIDEFNQPERRLVERLAFADMGAAQTAIAGINDGSTDFETLVAQRGLDLVDVDLGDVAREDLGTAAEVVFAAQAGDVVGPVETDLGPALFRVNAILSAQETTFEEAEPLLRDTLAADRARRVIDSRIDRIADLLAGGATIEDLAAETDMEQGQIDWHSGVTEGIGAYDAFRQAAQAITEDDFPDVEQLGDGGIFAMRLDRVVEPEIQPLDEVRDAVLAGWRQQATVAALTEKAEPLVASLRNGSDFTDLGLDTLDAQNLTRQGFQPDTPREFIETVFGMEQGGVALIEGNTRVFILRLDAVRPPSSDNEELARLRTALRDQSASSMAQDFYQLLATDIRTRAEIEIDQQAINAVHGTFQ</sequence>
<proteinExistence type="inferred from homology"/>
<keyword evidence="5" id="KW-0812">Transmembrane</keyword>
<dbReference type="InterPro" id="IPR046357">
    <property type="entry name" value="PPIase_dom_sf"/>
</dbReference>
<name>A0A1M7GHB3_9RHOB</name>
<dbReference type="SUPFAM" id="SSF109998">
    <property type="entry name" value="Triger factor/SurA peptide-binding domain-like"/>
    <property type="match status" value="1"/>
</dbReference>
<dbReference type="PANTHER" id="PTHR47529">
    <property type="entry name" value="PEPTIDYL-PROLYL CIS-TRANS ISOMERASE D"/>
    <property type="match status" value="1"/>
</dbReference>
<dbReference type="EMBL" id="FRCB01000005">
    <property type="protein sequence ID" value="SHM15536.1"/>
    <property type="molecule type" value="Genomic_DNA"/>
</dbReference>
<dbReference type="Pfam" id="PF13624">
    <property type="entry name" value="SurA_N_3"/>
    <property type="match status" value="1"/>
</dbReference>
<dbReference type="PANTHER" id="PTHR47529:SF1">
    <property type="entry name" value="PERIPLASMIC CHAPERONE PPID"/>
    <property type="match status" value="1"/>
</dbReference>
<evidence type="ECO:0000256" key="13">
    <source>
        <dbReference type="ARBA" id="ARBA00042775"/>
    </source>
</evidence>
<dbReference type="RefSeq" id="WP_149779607.1">
    <property type="nucleotide sequence ID" value="NZ_FRCB01000005.1"/>
</dbReference>
<dbReference type="InterPro" id="IPR052029">
    <property type="entry name" value="PpiD_chaperone"/>
</dbReference>
<evidence type="ECO:0000256" key="5">
    <source>
        <dbReference type="ARBA" id="ARBA00022692"/>
    </source>
</evidence>
<evidence type="ECO:0000256" key="6">
    <source>
        <dbReference type="ARBA" id="ARBA00022989"/>
    </source>
</evidence>
<evidence type="ECO:0000256" key="11">
    <source>
        <dbReference type="ARBA" id="ARBA00038408"/>
    </source>
</evidence>
<evidence type="ECO:0000256" key="7">
    <source>
        <dbReference type="ARBA" id="ARBA00023136"/>
    </source>
</evidence>
<evidence type="ECO:0000256" key="2">
    <source>
        <dbReference type="ARBA" id="ARBA00018370"/>
    </source>
</evidence>
<dbReference type="InterPro" id="IPR000297">
    <property type="entry name" value="PPIase_PpiC"/>
</dbReference>
<dbReference type="InterPro" id="IPR027304">
    <property type="entry name" value="Trigger_fact/SurA_dom_sf"/>
</dbReference>
<evidence type="ECO:0000313" key="15">
    <source>
        <dbReference type="EMBL" id="SHM15536.1"/>
    </source>
</evidence>
<dbReference type="SUPFAM" id="SSF54534">
    <property type="entry name" value="FKBP-like"/>
    <property type="match status" value="1"/>
</dbReference>
<dbReference type="AlphaFoldDB" id="A0A1M7GHB3"/>
<evidence type="ECO:0000256" key="12">
    <source>
        <dbReference type="ARBA" id="ARBA00040743"/>
    </source>
</evidence>
<keyword evidence="7" id="KW-0472">Membrane</keyword>
<evidence type="ECO:0000256" key="3">
    <source>
        <dbReference type="ARBA" id="ARBA00022475"/>
    </source>
</evidence>
<accession>A0A1M7GHB3</accession>
<reference evidence="15 16" key="1">
    <citation type="submission" date="2016-11" db="EMBL/GenBank/DDBJ databases">
        <authorList>
            <person name="Varghese N."/>
            <person name="Submissions S."/>
        </authorList>
    </citation>
    <scope>NUCLEOTIDE SEQUENCE [LARGE SCALE GENOMIC DNA]</scope>
    <source>
        <strain evidence="15 16">DSM 28249</strain>
    </source>
</reference>
<keyword evidence="3" id="KW-1003">Cell membrane</keyword>
<dbReference type="Gene3D" id="3.10.50.40">
    <property type="match status" value="1"/>
</dbReference>
<comment type="subcellular location">
    <subcellularLocation>
        <location evidence="1">Cell inner membrane</location>
        <topology evidence="1">Single-pass type II membrane protein</topology>
        <orientation evidence="1">Periplasmic side</orientation>
    </subcellularLocation>
</comment>
<keyword evidence="16" id="KW-1185">Reference proteome</keyword>
<dbReference type="Gene3D" id="1.10.4030.10">
    <property type="entry name" value="Porin chaperone SurA, peptide-binding domain"/>
    <property type="match status" value="1"/>
</dbReference>
<keyword evidence="8" id="KW-0143">Chaperone</keyword>
<keyword evidence="15" id="KW-0413">Isomerase</keyword>
<comment type="similarity">
    <text evidence="11">Belongs to the PpiD chaperone family.</text>
</comment>
<evidence type="ECO:0000259" key="14">
    <source>
        <dbReference type="Pfam" id="PF13145"/>
    </source>
</evidence>
<feature type="domain" description="PpiC" evidence="14">
    <location>
        <begin position="243"/>
        <end position="362"/>
    </location>
</feature>
<gene>
    <name evidence="15" type="ORF">SAMN05443432_10514</name>
</gene>
<dbReference type="GO" id="GO:0005886">
    <property type="term" value="C:plasma membrane"/>
    <property type="evidence" value="ECO:0007669"/>
    <property type="project" value="UniProtKB-SubCell"/>
</dbReference>
<evidence type="ECO:0000256" key="1">
    <source>
        <dbReference type="ARBA" id="ARBA00004382"/>
    </source>
</evidence>
<keyword evidence="6" id="KW-1133">Transmembrane helix</keyword>
<keyword evidence="4" id="KW-0997">Cell inner membrane</keyword>